<keyword evidence="1" id="KW-0472">Membrane</keyword>
<evidence type="ECO:0000313" key="3">
    <source>
        <dbReference type="Proteomes" id="UP000552241"/>
    </source>
</evidence>
<dbReference type="AlphaFoldDB" id="A0A838ZTF6"/>
<keyword evidence="1" id="KW-1133">Transmembrane helix</keyword>
<comment type="caution">
    <text evidence="2">The sequence shown here is derived from an EMBL/GenBank/DDBJ whole genome shotgun (WGS) entry which is preliminary data.</text>
</comment>
<keyword evidence="3" id="KW-1185">Reference proteome</keyword>
<evidence type="ECO:0000256" key="1">
    <source>
        <dbReference type="SAM" id="Phobius"/>
    </source>
</evidence>
<reference evidence="2 3" key="1">
    <citation type="submission" date="2020-07" db="EMBL/GenBank/DDBJ databases">
        <title>Moheibacter lacus sp. nov., a member of the family Flavobacteriaceae isolated from freshwater lake sediment.</title>
        <authorList>
            <person name="Liu Y."/>
        </authorList>
    </citation>
    <scope>NUCLEOTIDE SEQUENCE [LARGE SCALE GENOMIC DNA]</scope>
    <source>
        <strain evidence="2 3">BDHS18</strain>
    </source>
</reference>
<keyword evidence="1" id="KW-0812">Transmembrane</keyword>
<protein>
    <submittedName>
        <fullName evidence="2">Uncharacterized protein</fullName>
    </submittedName>
</protein>
<accession>A0A838ZTF6</accession>
<evidence type="ECO:0000313" key="2">
    <source>
        <dbReference type="EMBL" id="MBA5630274.1"/>
    </source>
</evidence>
<dbReference type="EMBL" id="JACDZE010000004">
    <property type="protein sequence ID" value="MBA5630274.1"/>
    <property type="molecule type" value="Genomic_DNA"/>
</dbReference>
<sequence length="162" mass="18514">MSSEIFILLFLFLFFILLIGGIFLIAYVAAQSRKKKQKKLLETLPSDAEFHAFVRYNRGNQQDKIIKLKAFQGSGVIYVVGDLAVFKSTTGFEHTFDLRNSKVFWEGENLINGLLKWFSINDGQEKLFLNVETGMFIFHTGGNKPTTRSIHDQLLLKQASMK</sequence>
<proteinExistence type="predicted"/>
<dbReference type="Proteomes" id="UP000552241">
    <property type="component" value="Unassembled WGS sequence"/>
</dbReference>
<organism evidence="2 3">
    <name type="scientific">Moheibacter lacus</name>
    <dbReference type="NCBI Taxonomy" id="2745851"/>
    <lineage>
        <taxon>Bacteria</taxon>
        <taxon>Pseudomonadati</taxon>
        <taxon>Bacteroidota</taxon>
        <taxon>Flavobacteriia</taxon>
        <taxon>Flavobacteriales</taxon>
        <taxon>Weeksellaceae</taxon>
        <taxon>Moheibacter</taxon>
    </lineage>
</organism>
<dbReference type="RefSeq" id="WP_182043880.1">
    <property type="nucleotide sequence ID" value="NZ_JACDZE010000004.1"/>
</dbReference>
<feature type="transmembrane region" description="Helical" evidence="1">
    <location>
        <begin position="6"/>
        <end position="30"/>
    </location>
</feature>
<gene>
    <name evidence="2" type="ORF">HU137_10870</name>
</gene>
<name>A0A838ZTF6_9FLAO</name>